<comment type="caution">
    <text evidence="1">The sequence shown here is derived from an EMBL/GenBank/DDBJ whole genome shotgun (WGS) entry which is preliminary data.</text>
</comment>
<protein>
    <submittedName>
        <fullName evidence="1">STAS domain-containing protein</fullName>
    </submittedName>
</protein>
<evidence type="ECO:0000313" key="1">
    <source>
        <dbReference type="EMBL" id="MDD9206135.1"/>
    </source>
</evidence>
<dbReference type="Proteomes" id="UP001165561">
    <property type="component" value="Unassembled WGS sequence"/>
</dbReference>
<dbReference type="CDD" id="cd07043">
    <property type="entry name" value="STAS_anti-anti-sigma_factors"/>
    <property type="match status" value="1"/>
</dbReference>
<reference evidence="1" key="1">
    <citation type="submission" date="2023-02" db="EMBL/GenBank/DDBJ databases">
        <title>Georgenia sp.10Sc9-8, isolated from a soil sample collected from the Taklamakan desert.</title>
        <authorList>
            <person name="Liu S."/>
        </authorList>
    </citation>
    <scope>NUCLEOTIDE SEQUENCE</scope>
    <source>
        <strain evidence="1">10Sc9-8</strain>
    </source>
</reference>
<organism evidence="1 2">
    <name type="scientific">Georgenia halotolerans</name>
    <dbReference type="NCBI Taxonomy" id="3028317"/>
    <lineage>
        <taxon>Bacteria</taxon>
        <taxon>Bacillati</taxon>
        <taxon>Actinomycetota</taxon>
        <taxon>Actinomycetes</taxon>
        <taxon>Micrococcales</taxon>
        <taxon>Bogoriellaceae</taxon>
        <taxon>Georgenia</taxon>
    </lineage>
</organism>
<sequence>MSWGDIALHDVEGRTVVALRGEVDLDAVLRFRAEGPRADVVDVVASDELTFLDSSGLKFLLELTSRNPELVLVDPAPALTELLEMTNTAQLFRTRTGPVRSGGADG</sequence>
<keyword evidence="2" id="KW-1185">Reference proteome</keyword>
<dbReference type="EMBL" id="JARACI010000790">
    <property type="protein sequence ID" value="MDD9206135.1"/>
    <property type="molecule type" value="Genomic_DNA"/>
</dbReference>
<name>A0ABT5TVR5_9MICO</name>
<dbReference type="InterPro" id="IPR036513">
    <property type="entry name" value="STAS_dom_sf"/>
</dbReference>
<accession>A0ABT5TVR5</accession>
<dbReference type="Gene3D" id="3.30.750.24">
    <property type="entry name" value="STAS domain"/>
    <property type="match status" value="1"/>
</dbReference>
<gene>
    <name evidence="1" type="ORF">PU560_06590</name>
</gene>
<evidence type="ECO:0000313" key="2">
    <source>
        <dbReference type="Proteomes" id="UP001165561"/>
    </source>
</evidence>
<proteinExistence type="predicted"/>
<dbReference type="SUPFAM" id="SSF52091">
    <property type="entry name" value="SpoIIaa-like"/>
    <property type="match status" value="1"/>
</dbReference>